<evidence type="ECO:0000256" key="3">
    <source>
        <dbReference type="ARBA" id="ARBA00022989"/>
    </source>
</evidence>
<organism evidence="7 8">
    <name type="scientific">Hydnum rufescens UP504</name>
    <dbReference type="NCBI Taxonomy" id="1448309"/>
    <lineage>
        <taxon>Eukaryota</taxon>
        <taxon>Fungi</taxon>
        <taxon>Dikarya</taxon>
        <taxon>Basidiomycota</taxon>
        <taxon>Agaricomycotina</taxon>
        <taxon>Agaricomycetes</taxon>
        <taxon>Cantharellales</taxon>
        <taxon>Hydnaceae</taxon>
        <taxon>Hydnum</taxon>
    </lineage>
</organism>
<evidence type="ECO:0008006" key="9">
    <source>
        <dbReference type="Google" id="ProtNLM"/>
    </source>
</evidence>
<reference evidence="7" key="1">
    <citation type="journal article" date="2020" name="Nat. Commun.">
        <title>Large-scale genome sequencing of mycorrhizal fungi provides insights into the early evolution of symbiotic traits.</title>
        <authorList>
            <person name="Miyauchi S."/>
            <person name="Kiss E."/>
            <person name="Kuo A."/>
            <person name="Drula E."/>
            <person name="Kohler A."/>
            <person name="Sanchez-Garcia M."/>
            <person name="Morin E."/>
            <person name="Andreopoulos B."/>
            <person name="Barry K.W."/>
            <person name="Bonito G."/>
            <person name="Buee M."/>
            <person name="Carver A."/>
            <person name="Chen C."/>
            <person name="Cichocki N."/>
            <person name="Clum A."/>
            <person name="Culley D."/>
            <person name="Crous P.W."/>
            <person name="Fauchery L."/>
            <person name="Girlanda M."/>
            <person name="Hayes R.D."/>
            <person name="Keri Z."/>
            <person name="LaButti K."/>
            <person name="Lipzen A."/>
            <person name="Lombard V."/>
            <person name="Magnuson J."/>
            <person name="Maillard F."/>
            <person name="Murat C."/>
            <person name="Nolan M."/>
            <person name="Ohm R.A."/>
            <person name="Pangilinan J."/>
            <person name="Pereira M.F."/>
            <person name="Perotto S."/>
            <person name="Peter M."/>
            <person name="Pfister S."/>
            <person name="Riley R."/>
            <person name="Sitrit Y."/>
            <person name="Stielow J.B."/>
            <person name="Szollosi G."/>
            <person name="Zifcakova L."/>
            <person name="Stursova M."/>
            <person name="Spatafora J.W."/>
            <person name="Tedersoo L."/>
            <person name="Vaario L.M."/>
            <person name="Yamada A."/>
            <person name="Yan M."/>
            <person name="Wang P."/>
            <person name="Xu J."/>
            <person name="Bruns T."/>
            <person name="Baldrian P."/>
            <person name="Vilgalys R."/>
            <person name="Dunand C."/>
            <person name="Henrissat B."/>
            <person name="Grigoriev I.V."/>
            <person name="Hibbett D."/>
            <person name="Nagy L.G."/>
            <person name="Martin F.M."/>
        </authorList>
    </citation>
    <scope>NUCLEOTIDE SEQUENCE</scope>
    <source>
        <strain evidence="7">UP504</strain>
    </source>
</reference>
<evidence type="ECO:0000256" key="6">
    <source>
        <dbReference type="SAM" id="Phobius"/>
    </source>
</evidence>
<proteinExistence type="predicted"/>
<dbReference type="InterPro" id="IPR007568">
    <property type="entry name" value="RTA1"/>
</dbReference>
<accession>A0A9P6B4L0</accession>
<feature type="compositionally biased region" description="Basic and acidic residues" evidence="5">
    <location>
        <begin position="197"/>
        <end position="207"/>
    </location>
</feature>
<feature type="region of interest" description="Disordered" evidence="5">
    <location>
        <begin position="187"/>
        <end position="209"/>
    </location>
</feature>
<feature type="transmembrane region" description="Helical" evidence="6">
    <location>
        <begin position="157"/>
        <end position="181"/>
    </location>
</feature>
<evidence type="ECO:0000256" key="5">
    <source>
        <dbReference type="SAM" id="MobiDB-lite"/>
    </source>
</evidence>
<evidence type="ECO:0000256" key="4">
    <source>
        <dbReference type="ARBA" id="ARBA00023136"/>
    </source>
</evidence>
<keyword evidence="4 6" id="KW-0472">Membrane</keyword>
<comment type="subcellular location">
    <subcellularLocation>
        <location evidence="1">Membrane</location>
        <topology evidence="1">Multi-pass membrane protein</topology>
    </subcellularLocation>
</comment>
<dbReference type="GO" id="GO:0005886">
    <property type="term" value="C:plasma membrane"/>
    <property type="evidence" value="ECO:0007669"/>
    <property type="project" value="TreeGrafter"/>
</dbReference>
<evidence type="ECO:0000313" key="7">
    <source>
        <dbReference type="EMBL" id="KAF9517379.1"/>
    </source>
</evidence>
<keyword evidence="8" id="KW-1185">Reference proteome</keyword>
<dbReference type="Proteomes" id="UP000886523">
    <property type="component" value="Unassembled WGS sequence"/>
</dbReference>
<feature type="transmembrane region" description="Helical" evidence="6">
    <location>
        <begin position="254"/>
        <end position="273"/>
    </location>
</feature>
<dbReference type="EMBL" id="MU128932">
    <property type="protein sequence ID" value="KAF9517379.1"/>
    <property type="molecule type" value="Genomic_DNA"/>
</dbReference>
<gene>
    <name evidence="7" type="ORF">BS47DRAFT_1433792</name>
</gene>
<evidence type="ECO:0000313" key="8">
    <source>
        <dbReference type="Proteomes" id="UP000886523"/>
    </source>
</evidence>
<evidence type="ECO:0000256" key="2">
    <source>
        <dbReference type="ARBA" id="ARBA00022692"/>
    </source>
</evidence>
<protein>
    <recommendedName>
        <fullName evidence="9">RTA1-like protein</fullName>
    </recommendedName>
</protein>
<dbReference type="PANTHER" id="PTHR31465">
    <property type="entry name" value="PROTEIN RTA1-RELATED"/>
    <property type="match status" value="1"/>
</dbReference>
<name>A0A9P6B4L0_9AGAM</name>
<feature type="transmembrane region" description="Helical" evidence="6">
    <location>
        <begin position="116"/>
        <end position="137"/>
    </location>
</feature>
<sequence>MDGNDRDSSILYGYTPSPHICVLFVVLFGITTIVHLFQAIRSRMWFLVPTTALCGIGETIGWSARLWSSRNVNEVTPFLMQICTTIIAPTFFSAANFITLGLIIERVGRRFSYILPKYYAVIFIGADLVSLTVQGVGGEMASSTIMNSGNPEKGGHIMLAGIVIQLAALVVYVIFAGSFLFHASGNKSVRPAPPSHSQEEMEMKPEPRSGLTPSVKTVMYGLAFSTLLLFIRAIYRTIELSNGWGGRVIRTQVYFNACDGAMVVLAMYTLNVLHPKKLLCDY</sequence>
<feature type="transmembrane region" description="Helical" evidence="6">
    <location>
        <begin position="78"/>
        <end position="104"/>
    </location>
</feature>
<feature type="transmembrane region" description="Helical" evidence="6">
    <location>
        <begin position="217"/>
        <end position="234"/>
    </location>
</feature>
<dbReference type="PANTHER" id="PTHR31465:SF9">
    <property type="entry name" value="SPHINGOID LONG-CHAIN BASE TRANSPORTER RSB1"/>
    <property type="match status" value="1"/>
</dbReference>
<keyword evidence="2 6" id="KW-0812">Transmembrane</keyword>
<comment type="caution">
    <text evidence="7">The sequence shown here is derived from an EMBL/GenBank/DDBJ whole genome shotgun (WGS) entry which is preliminary data.</text>
</comment>
<dbReference type="Pfam" id="PF04479">
    <property type="entry name" value="RTA1"/>
    <property type="match status" value="1"/>
</dbReference>
<feature type="transmembrane region" description="Helical" evidence="6">
    <location>
        <begin position="44"/>
        <end position="66"/>
    </location>
</feature>
<keyword evidence="3 6" id="KW-1133">Transmembrane helix</keyword>
<evidence type="ECO:0000256" key="1">
    <source>
        <dbReference type="ARBA" id="ARBA00004141"/>
    </source>
</evidence>
<dbReference type="OrthoDB" id="3358017at2759"/>
<dbReference type="GO" id="GO:0000324">
    <property type="term" value="C:fungal-type vacuole"/>
    <property type="evidence" value="ECO:0007669"/>
    <property type="project" value="TreeGrafter"/>
</dbReference>
<dbReference type="AlphaFoldDB" id="A0A9P6B4L0"/>
<feature type="transmembrane region" description="Helical" evidence="6">
    <location>
        <begin position="17"/>
        <end position="37"/>
    </location>
</feature>